<accession>A0ABX4SBH3</accession>
<sequence>MAYYMTQQMSNPKTITITYYRKQSSEHVSHDESGRFTKDAVDNYAKFNNLRTEDVVKGNYKSGQGVPVGGKVFQI</sequence>
<keyword evidence="2" id="KW-1185">Reference proteome</keyword>
<evidence type="ECO:0000313" key="1">
    <source>
        <dbReference type="EMBL" id="PKX87910.1"/>
    </source>
</evidence>
<gene>
    <name evidence="1" type="ORF">A0G03_01495</name>
</gene>
<dbReference type="Proteomes" id="UP000234468">
    <property type="component" value="Unassembled WGS sequence"/>
</dbReference>
<name>A0ABX4SBH3_9GAMM</name>
<proteinExistence type="predicted"/>
<dbReference type="EMBL" id="LXFV01000001">
    <property type="protein sequence ID" value="PKX87910.1"/>
    <property type="molecule type" value="Genomic_DNA"/>
</dbReference>
<reference evidence="1 2" key="1">
    <citation type="submission" date="2016-04" db="EMBL/GenBank/DDBJ databases">
        <title>New species of Pectobacterium.</title>
        <authorList>
            <person name="Waleron M."/>
            <person name="Misztak A.E."/>
            <person name="Waleron K."/>
        </authorList>
    </citation>
    <scope>NUCLEOTIDE SEQUENCE [LARGE SCALE GENOMIC DNA]</scope>
    <source>
        <strain evidence="1 2">IFB5232</strain>
    </source>
</reference>
<evidence type="ECO:0000313" key="2">
    <source>
        <dbReference type="Proteomes" id="UP000234468"/>
    </source>
</evidence>
<organism evidence="1 2">
    <name type="scientific">Pectobacterium peruviense</name>
    <dbReference type="NCBI Taxonomy" id="2066479"/>
    <lineage>
        <taxon>Bacteria</taxon>
        <taxon>Pseudomonadati</taxon>
        <taxon>Pseudomonadota</taxon>
        <taxon>Gammaproteobacteria</taxon>
        <taxon>Enterobacterales</taxon>
        <taxon>Pectobacteriaceae</taxon>
        <taxon>Pectobacterium</taxon>
    </lineage>
</organism>
<protein>
    <submittedName>
        <fullName evidence="1">Uncharacterized protein</fullName>
    </submittedName>
</protein>
<comment type="caution">
    <text evidence="1">The sequence shown here is derived from an EMBL/GenBank/DDBJ whole genome shotgun (WGS) entry which is preliminary data.</text>
</comment>